<comment type="caution">
    <text evidence="4">The sequence shown here is derived from an EMBL/GenBank/DDBJ whole genome shotgun (WGS) entry which is preliminary data.</text>
</comment>
<feature type="domain" description="Serpin" evidence="3">
    <location>
        <begin position="17"/>
        <end position="376"/>
    </location>
</feature>
<dbReference type="GO" id="GO:0004867">
    <property type="term" value="F:serine-type endopeptidase inhibitor activity"/>
    <property type="evidence" value="ECO:0007669"/>
    <property type="project" value="InterPro"/>
</dbReference>
<reference evidence="4 5" key="1">
    <citation type="submission" date="2020-08" db="EMBL/GenBank/DDBJ databases">
        <authorList>
            <person name="Koutsovoulos G."/>
            <person name="Danchin GJ E."/>
        </authorList>
    </citation>
    <scope>NUCLEOTIDE SEQUENCE [LARGE SCALE GENOMIC DNA]</scope>
</reference>
<dbReference type="PANTHER" id="PTHR11461">
    <property type="entry name" value="SERINE PROTEASE INHIBITOR, SERPIN"/>
    <property type="match status" value="1"/>
</dbReference>
<evidence type="ECO:0000256" key="2">
    <source>
        <dbReference type="RuleBase" id="RU000411"/>
    </source>
</evidence>
<organism evidence="4 5">
    <name type="scientific">Meloidogyne enterolobii</name>
    <name type="common">Root-knot nematode worm</name>
    <name type="synonym">Meloidogyne mayaguensis</name>
    <dbReference type="NCBI Taxonomy" id="390850"/>
    <lineage>
        <taxon>Eukaryota</taxon>
        <taxon>Metazoa</taxon>
        <taxon>Ecdysozoa</taxon>
        <taxon>Nematoda</taxon>
        <taxon>Chromadorea</taxon>
        <taxon>Rhabditida</taxon>
        <taxon>Tylenchina</taxon>
        <taxon>Tylenchomorpha</taxon>
        <taxon>Tylenchoidea</taxon>
        <taxon>Meloidogynidae</taxon>
        <taxon>Meloidogyninae</taxon>
        <taxon>Meloidogyne</taxon>
    </lineage>
</organism>
<dbReference type="SMART" id="SM00093">
    <property type="entry name" value="SERPIN"/>
    <property type="match status" value="1"/>
</dbReference>
<sequence>MEKSEEAIISAQADFAINLLSNVVFEQNKPVESTILSPLSLSMGLAIVYAGADGETKEEFGNLLSGGLKEGETHAYFGKLLNSYTNDKSEKYTLELANKLFVQKGFKILEEFKNFVNENYEGKFELLNFGENVEAAKLINEFVEKTTHNKINNVVSSDSLNCDTRLLLINAIYFKGKWLRTFDPESTQKKDFYIAGGKNKTVDMMTITNYFLYFEDTELQMLKMNYSCKEDIYMIILLPKERLGLEKMIKNLNGEKILKLLKCGYTAKVDVFIPKFKLEATHDLKNVLIKLGLTSAFGNANFSKITTDVPLKIDNVVQKAFIEVNEEGTEAAAVTTYLGYTPTSPPVEEETFLADHPFTFMLMKKNEILFCGVFQG</sequence>
<dbReference type="Pfam" id="PF00079">
    <property type="entry name" value="Serpin"/>
    <property type="match status" value="1"/>
</dbReference>
<comment type="similarity">
    <text evidence="1 2">Belongs to the serpin family.</text>
</comment>
<dbReference type="InterPro" id="IPR042178">
    <property type="entry name" value="Serpin_sf_1"/>
</dbReference>
<dbReference type="Proteomes" id="UP000580250">
    <property type="component" value="Unassembled WGS sequence"/>
</dbReference>
<dbReference type="CDD" id="cd00172">
    <property type="entry name" value="serpin"/>
    <property type="match status" value="1"/>
</dbReference>
<dbReference type="Gene3D" id="3.30.497.10">
    <property type="entry name" value="Antithrombin, subunit I, domain 2"/>
    <property type="match status" value="1"/>
</dbReference>
<evidence type="ECO:0000259" key="3">
    <source>
        <dbReference type="SMART" id="SM00093"/>
    </source>
</evidence>
<dbReference type="InterPro" id="IPR036186">
    <property type="entry name" value="Serpin_sf"/>
</dbReference>
<gene>
    <name evidence="4" type="ORF">MENT_LOCUS4352</name>
</gene>
<dbReference type="InterPro" id="IPR023796">
    <property type="entry name" value="Serpin_dom"/>
</dbReference>
<evidence type="ECO:0000256" key="1">
    <source>
        <dbReference type="ARBA" id="ARBA00009500"/>
    </source>
</evidence>
<protein>
    <recommendedName>
        <fullName evidence="3">Serpin domain-containing protein</fullName>
    </recommendedName>
</protein>
<dbReference type="Gene3D" id="2.30.39.10">
    <property type="entry name" value="Alpha-1-antitrypsin, domain 1"/>
    <property type="match status" value="1"/>
</dbReference>
<dbReference type="SUPFAM" id="SSF56574">
    <property type="entry name" value="Serpins"/>
    <property type="match status" value="1"/>
</dbReference>
<proteinExistence type="inferred from homology"/>
<evidence type="ECO:0000313" key="4">
    <source>
        <dbReference type="EMBL" id="CAD2134354.1"/>
    </source>
</evidence>
<dbReference type="GO" id="GO:0005615">
    <property type="term" value="C:extracellular space"/>
    <property type="evidence" value="ECO:0007669"/>
    <property type="project" value="InterPro"/>
</dbReference>
<dbReference type="AlphaFoldDB" id="A0A6V7TTK1"/>
<accession>A0A6V7TTK1</accession>
<dbReference type="EMBL" id="CAJEWN010000015">
    <property type="protein sequence ID" value="CAD2134354.1"/>
    <property type="molecule type" value="Genomic_DNA"/>
</dbReference>
<dbReference type="PANTHER" id="PTHR11461:SF211">
    <property type="entry name" value="GH10112P-RELATED"/>
    <property type="match status" value="1"/>
</dbReference>
<dbReference type="OrthoDB" id="9518664at2759"/>
<name>A0A6V7TTK1_MELEN</name>
<evidence type="ECO:0000313" key="5">
    <source>
        <dbReference type="Proteomes" id="UP000580250"/>
    </source>
</evidence>
<dbReference type="InterPro" id="IPR000215">
    <property type="entry name" value="Serpin_fam"/>
</dbReference>
<dbReference type="InterPro" id="IPR042185">
    <property type="entry name" value="Serpin_sf_2"/>
</dbReference>